<reference evidence="2 3" key="1">
    <citation type="submission" date="2024-06" db="EMBL/GenBank/DDBJ databases">
        <authorList>
            <person name="Kaempfer P."/>
            <person name="Viver T."/>
        </authorList>
    </citation>
    <scope>NUCLEOTIDE SEQUENCE [LARGE SCALE GENOMIC DNA]</scope>
    <source>
        <strain evidence="2 3">ST-75</strain>
    </source>
</reference>
<keyword evidence="3" id="KW-1185">Reference proteome</keyword>
<keyword evidence="2" id="KW-0378">Hydrolase</keyword>
<organism evidence="2 3">
    <name type="scientific">Flavobacterium rhizophilum</name>
    <dbReference type="NCBI Taxonomy" id="3163296"/>
    <lineage>
        <taxon>Bacteria</taxon>
        <taxon>Pseudomonadati</taxon>
        <taxon>Bacteroidota</taxon>
        <taxon>Flavobacteriia</taxon>
        <taxon>Flavobacteriales</taxon>
        <taxon>Flavobacteriaceae</taxon>
        <taxon>Flavobacterium</taxon>
    </lineage>
</organism>
<dbReference type="EC" id="3.1.3.48" evidence="2"/>
<gene>
    <name evidence="2" type="ORF">ABS768_12750</name>
</gene>
<accession>A0ABW8YEU2</accession>
<dbReference type="PROSITE" id="PS51257">
    <property type="entry name" value="PROKAR_LIPOPROTEIN"/>
    <property type="match status" value="1"/>
</dbReference>
<feature type="signal peptide" evidence="1">
    <location>
        <begin position="1"/>
        <end position="23"/>
    </location>
</feature>
<protein>
    <submittedName>
        <fullName evidence="2">Tyrosine-protein phosphatase</fullName>
        <ecNumber evidence="2">3.1.3.48</ecNumber>
    </submittedName>
</protein>
<dbReference type="InterPro" id="IPR026893">
    <property type="entry name" value="Tyr/Ser_Pase_IphP-type"/>
</dbReference>
<dbReference type="RefSeq" id="WP_408075342.1">
    <property type="nucleotide sequence ID" value="NZ_JBELQB010000009.1"/>
</dbReference>
<dbReference type="SUPFAM" id="SSF52799">
    <property type="entry name" value="(Phosphotyrosine protein) phosphatases II"/>
    <property type="match status" value="1"/>
</dbReference>
<name>A0ABW8YEU2_9FLAO</name>
<dbReference type="Gene3D" id="3.90.190.10">
    <property type="entry name" value="Protein tyrosine phosphatase superfamily"/>
    <property type="match status" value="1"/>
</dbReference>
<comment type="caution">
    <text evidence="2">The sequence shown here is derived from an EMBL/GenBank/DDBJ whole genome shotgun (WGS) entry which is preliminary data.</text>
</comment>
<dbReference type="Pfam" id="PF13350">
    <property type="entry name" value="Y_phosphatase3"/>
    <property type="match status" value="1"/>
</dbReference>
<dbReference type="Proteomes" id="UP001629059">
    <property type="component" value="Unassembled WGS sequence"/>
</dbReference>
<dbReference type="InterPro" id="IPR029021">
    <property type="entry name" value="Prot-tyrosine_phosphatase-like"/>
</dbReference>
<proteinExistence type="predicted"/>
<sequence length="286" mass="31907">MKKQFKNLLGLFFIGLSALTVSCSSDDNNTTESQYVTGENKIDLTGEDNMRDLGGYVGLNGKRILYNKLYRSGELSALTPDDLTIVNGFEIRNIIDLRTESERNEKPDVSIQGTTRFEISLIEDLGGANTGMEDVMGLILQGQMTAEELMLPAYAIDDTKIEGWKTIFNLLEEGKTSLWHCTAGKDRAGMTTALVLSSLGVDRQTIIDDFMLSNTYLADYNNQTISYINSQYGEGVGEQLLPLLGVEEEYILAFFNDIETNYGSVENFLQVLEVDVTAMRNNYLEK</sequence>
<dbReference type="GO" id="GO:0004725">
    <property type="term" value="F:protein tyrosine phosphatase activity"/>
    <property type="evidence" value="ECO:0007669"/>
    <property type="project" value="UniProtKB-EC"/>
</dbReference>
<evidence type="ECO:0000313" key="3">
    <source>
        <dbReference type="Proteomes" id="UP001629059"/>
    </source>
</evidence>
<evidence type="ECO:0000256" key="1">
    <source>
        <dbReference type="SAM" id="SignalP"/>
    </source>
</evidence>
<feature type="chain" id="PRO_5046442113" evidence="1">
    <location>
        <begin position="24"/>
        <end position="286"/>
    </location>
</feature>
<dbReference type="EMBL" id="JBELQB010000009">
    <property type="protein sequence ID" value="MFL9838377.1"/>
    <property type="molecule type" value="Genomic_DNA"/>
</dbReference>
<keyword evidence="1" id="KW-0732">Signal</keyword>
<evidence type="ECO:0000313" key="2">
    <source>
        <dbReference type="EMBL" id="MFL9838377.1"/>
    </source>
</evidence>